<comment type="caution">
    <text evidence="1">The sequence shown here is derived from an EMBL/GenBank/DDBJ whole genome shotgun (WGS) entry which is preliminary data.</text>
</comment>
<name>A0A196SB11_BLAHN</name>
<organism evidence="1 2">
    <name type="scientific">Blastocystis sp. subtype 1 (strain ATCC 50177 / NandII)</name>
    <dbReference type="NCBI Taxonomy" id="478820"/>
    <lineage>
        <taxon>Eukaryota</taxon>
        <taxon>Sar</taxon>
        <taxon>Stramenopiles</taxon>
        <taxon>Bigyra</taxon>
        <taxon>Opalozoa</taxon>
        <taxon>Opalinata</taxon>
        <taxon>Blastocystidae</taxon>
        <taxon>Blastocystis</taxon>
    </lineage>
</organism>
<protein>
    <submittedName>
        <fullName evidence="1">Uncharacterized protein</fullName>
    </submittedName>
</protein>
<dbReference type="EMBL" id="LXWW01000453">
    <property type="protein sequence ID" value="OAO13194.1"/>
    <property type="molecule type" value="Genomic_DNA"/>
</dbReference>
<gene>
    <name evidence="1" type="ORF">AV274_5136</name>
</gene>
<reference evidence="1 2" key="1">
    <citation type="submission" date="2016-05" db="EMBL/GenBank/DDBJ databases">
        <title>Nuclear genome of Blastocystis sp. subtype 1 NandII.</title>
        <authorList>
            <person name="Gentekaki E."/>
            <person name="Curtis B."/>
            <person name="Stairs C."/>
            <person name="Eme L."/>
            <person name="Herman E."/>
            <person name="Klimes V."/>
            <person name="Arias M.C."/>
            <person name="Elias M."/>
            <person name="Hilliou F."/>
            <person name="Klute M."/>
            <person name="Malik S.-B."/>
            <person name="Pightling A."/>
            <person name="Rachubinski R."/>
            <person name="Salas D."/>
            <person name="Schlacht A."/>
            <person name="Suga H."/>
            <person name="Archibald J."/>
            <person name="Ball S.G."/>
            <person name="Clark G."/>
            <person name="Dacks J."/>
            <person name="Van Der Giezen M."/>
            <person name="Tsaousis A."/>
            <person name="Roger A."/>
        </authorList>
    </citation>
    <scope>NUCLEOTIDE SEQUENCE [LARGE SCALE GENOMIC DNA]</scope>
    <source>
        <strain evidence="2">ATCC 50177 / NandII</strain>
    </source>
</reference>
<proteinExistence type="predicted"/>
<accession>A0A196SB11</accession>
<dbReference type="Proteomes" id="UP000078348">
    <property type="component" value="Unassembled WGS sequence"/>
</dbReference>
<dbReference type="AlphaFoldDB" id="A0A196SB11"/>
<evidence type="ECO:0000313" key="2">
    <source>
        <dbReference type="Proteomes" id="UP000078348"/>
    </source>
</evidence>
<keyword evidence="2" id="KW-1185">Reference proteome</keyword>
<sequence length="160" mass="18607">MTVFREFERICDKYITMFELYCDKNVLVPRFPESHVTPQTAFSEEEKELNRKLAKRKHELLECRRKKNILQLQQSLIESEFGQALRRLGALADSISISQLQEDINTLRTSEAICDEVRQLAVSLQGEMEEEIPEWKEESGPVNMEMVEGLMKCFDSAGLF</sequence>
<evidence type="ECO:0000313" key="1">
    <source>
        <dbReference type="EMBL" id="OAO13194.1"/>
    </source>
</evidence>